<organism evidence="9">
    <name type="scientific">Tanacetum cinerariifolium</name>
    <name type="common">Dalmatian daisy</name>
    <name type="synonym">Chrysanthemum cinerariifolium</name>
    <dbReference type="NCBI Taxonomy" id="118510"/>
    <lineage>
        <taxon>Eukaryota</taxon>
        <taxon>Viridiplantae</taxon>
        <taxon>Streptophyta</taxon>
        <taxon>Embryophyta</taxon>
        <taxon>Tracheophyta</taxon>
        <taxon>Spermatophyta</taxon>
        <taxon>Magnoliopsida</taxon>
        <taxon>eudicotyledons</taxon>
        <taxon>Gunneridae</taxon>
        <taxon>Pentapetalae</taxon>
        <taxon>asterids</taxon>
        <taxon>campanulids</taxon>
        <taxon>Asterales</taxon>
        <taxon>Asteraceae</taxon>
        <taxon>Asteroideae</taxon>
        <taxon>Anthemideae</taxon>
        <taxon>Anthemidinae</taxon>
        <taxon>Tanacetum</taxon>
    </lineage>
</organism>
<dbReference type="Gene3D" id="3.10.10.10">
    <property type="entry name" value="HIV Type 1 Reverse Transcriptase, subunit A, domain 1"/>
    <property type="match status" value="1"/>
</dbReference>
<evidence type="ECO:0000256" key="6">
    <source>
        <dbReference type="ARBA" id="ARBA00022801"/>
    </source>
</evidence>
<keyword evidence="1" id="KW-0645">Protease</keyword>
<dbReference type="GO" id="GO:0003964">
    <property type="term" value="F:RNA-directed DNA polymerase activity"/>
    <property type="evidence" value="ECO:0007669"/>
    <property type="project" value="UniProtKB-KW"/>
</dbReference>
<dbReference type="GO" id="GO:0006508">
    <property type="term" value="P:proteolysis"/>
    <property type="evidence" value="ECO:0007669"/>
    <property type="project" value="UniProtKB-KW"/>
</dbReference>
<accession>A0A6L2M2P1</accession>
<keyword evidence="3" id="KW-0548">Nucleotidyltransferase</keyword>
<proteinExistence type="predicted"/>
<dbReference type="InterPro" id="IPR043128">
    <property type="entry name" value="Rev_trsase/Diguanyl_cyclase"/>
</dbReference>
<dbReference type="CDD" id="cd01647">
    <property type="entry name" value="RT_LTR"/>
    <property type="match status" value="1"/>
</dbReference>
<evidence type="ECO:0000313" key="9">
    <source>
        <dbReference type="EMBL" id="GEU67840.1"/>
    </source>
</evidence>
<keyword evidence="2" id="KW-0808">Transferase</keyword>
<dbReference type="GO" id="GO:0004519">
    <property type="term" value="F:endonuclease activity"/>
    <property type="evidence" value="ECO:0007669"/>
    <property type="project" value="UniProtKB-KW"/>
</dbReference>
<dbReference type="GO" id="GO:0008233">
    <property type="term" value="F:peptidase activity"/>
    <property type="evidence" value="ECO:0007669"/>
    <property type="project" value="UniProtKB-KW"/>
</dbReference>
<name>A0A6L2M2P1_TANCI</name>
<dbReference type="Pfam" id="PF00078">
    <property type="entry name" value="RVT_1"/>
    <property type="match status" value="1"/>
</dbReference>
<dbReference type="EMBL" id="BKCJ010005640">
    <property type="protein sequence ID" value="GEU67840.1"/>
    <property type="molecule type" value="Genomic_DNA"/>
</dbReference>
<dbReference type="PROSITE" id="PS50878">
    <property type="entry name" value="RT_POL"/>
    <property type="match status" value="1"/>
</dbReference>
<protein>
    <submittedName>
        <fullName evidence="9">Putative reverse transcriptase domain-containing protein</fullName>
    </submittedName>
</protein>
<dbReference type="Gene3D" id="3.30.70.270">
    <property type="match status" value="1"/>
</dbReference>
<gene>
    <name evidence="9" type="ORF">Tci_039818</name>
</gene>
<evidence type="ECO:0000256" key="4">
    <source>
        <dbReference type="ARBA" id="ARBA00022722"/>
    </source>
</evidence>
<keyword evidence="7 9" id="KW-0695">RNA-directed DNA polymerase</keyword>
<evidence type="ECO:0000256" key="2">
    <source>
        <dbReference type="ARBA" id="ARBA00022679"/>
    </source>
</evidence>
<evidence type="ECO:0000259" key="8">
    <source>
        <dbReference type="PROSITE" id="PS50878"/>
    </source>
</evidence>
<comment type="caution">
    <text evidence="9">The sequence shown here is derived from an EMBL/GenBank/DDBJ whole genome shotgun (WGS) entry which is preliminary data.</text>
</comment>
<feature type="domain" description="Reverse transcriptase" evidence="8">
    <location>
        <begin position="1"/>
        <end position="194"/>
    </location>
</feature>
<dbReference type="PANTHER" id="PTHR24559:SF427">
    <property type="entry name" value="RNA-DIRECTED DNA POLYMERASE"/>
    <property type="match status" value="1"/>
</dbReference>
<keyword evidence="4" id="KW-0540">Nuclease</keyword>
<dbReference type="PANTHER" id="PTHR24559">
    <property type="entry name" value="TRANSPOSON TY3-I GAG-POL POLYPROTEIN"/>
    <property type="match status" value="1"/>
</dbReference>
<evidence type="ECO:0000256" key="7">
    <source>
        <dbReference type="ARBA" id="ARBA00022918"/>
    </source>
</evidence>
<keyword evidence="6" id="KW-0378">Hydrolase</keyword>
<dbReference type="InterPro" id="IPR053134">
    <property type="entry name" value="RNA-dir_DNA_polymerase"/>
</dbReference>
<reference evidence="9" key="1">
    <citation type="journal article" date="2019" name="Sci. Rep.">
        <title>Draft genome of Tanacetum cinerariifolium, the natural source of mosquito coil.</title>
        <authorList>
            <person name="Yamashiro T."/>
            <person name="Shiraishi A."/>
            <person name="Satake H."/>
            <person name="Nakayama K."/>
        </authorList>
    </citation>
    <scope>NUCLEOTIDE SEQUENCE</scope>
</reference>
<dbReference type="InterPro" id="IPR043502">
    <property type="entry name" value="DNA/RNA_pol_sf"/>
</dbReference>
<evidence type="ECO:0000256" key="3">
    <source>
        <dbReference type="ARBA" id="ARBA00022695"/>
    </source>
</evidence>
<keyword evidence="5" id="KW-0255">Endonuclease</keyword>
<evidence type="ECO:0000256" key="1">
    <source>
        <dbReference type="ARBA" id="ARBA00022670"/>
    </source>
</evidence>
<dbReference type="SUPFAM" id="SSF56672">
    <property type="entry name" value="DNA/RNA polymerases"/>
    <property type="match status" value="1"/>
</dbReference>
<dbReference type="AlphaFoldDB" id="A0A6L2M2P1"/>
<dbReference type="InterPro" id="IPR000477">
    <property type="entry name" value="RT_dom"/>
</dbReference>
<sequence>MEDVHVIYDFPEVFPEELPGLPLPRQVEFQIDLVPGVAPVARASYRLAPSEMKELSWGAPVLFVKKRDGSFRMCSSVYSKIDLRSAYHQLRIKEEDIPVTAFRTRYGHFKFQVMPFGLTNAPIVFMDLMNRVWKPYLDKFVIVFIDDILVYSKDEEEHEKHLNIILELLKKERFGVHVDPAKAEAIKSWVASTTPTEVRQFLRLAWYYRRFIEGFRAVLIVRIKGLHGVTTAQMRIEQYFLMTDYALWEVILNGDSPPLTRFVEGVETPYPPTTVEEKLARKNELKGRGTLLMALPNEHKLKFNSYKNAKSLMEAIEKRFRGNKESKKVHKTLLKQ</sequence>
<dbReference type="FunFam" id="3.10.10.10:FF:000007">
    <property type="entry name" value="Retrovirus-related Pol polyprotein from transposon 17.6-like Protein"/>
    <property type="match status" value="1"/>
</dbReference>
<evidence type="ECO:0000256" key="5">
    <source>
        <dbReference type="ARBA" id="ARBA00022759"/>
    </source>
</evidence>